<gene>
    <name evidence="1" type="ORF">NCGR_LOCUS31093</name>
</gene>
<evidence type="ECO:0000313" key="1">
    <source>
        <dbReference type="EMBL" id="CAD6246854.1"/>
    </source>
</evidence>
<accession>A0A811PUC3</accession>
<organism evidence="1 2">
    <name type="scientific">Miscanthus lutarioriparius</name>
    <dbReference type="NCBI Taxonomy" id="422564"/>
    <lineage>
        <taxon>Eukaryota</taxon>
        <taxon>Viridiplantae</taxon>
        <taxon>Streptophyta</taxon>
        <taxon>Embryophyta</taxon>
        <taxon>Tracheophyta</taxon>
        <taxon>Spermatophyta</taxon>
        <taxon>Magnoliopsida</taxon>
        <taxon>Liliopsida</taxon>
        <taxon>Poales</taxon>
        <taxon>Poaceae</taxon>
        <taxon>PACMAD clade</taxon>
        <taxon>Panicoideae</taxon>
        <taxon>Andropogonodae</taxon>
        <taxon>Andropogoneae</taxon>
        <taxon>Saccharinae</taxon>
        <taxon>Miscanthus</taxon>
    </lineage>
</organism>
<comment type="caution">
    <text evidence="1">The sequence shown here is derived from an EMBL/GenBank/DDBJ whole genome shotgun (WGS) entry which is preliminary data.</text>
</comment>
<proteinExistence type="predicted"/>
<reference evidence="1" key="1">
    <citation type="submission" date="2020-10" db="EMBL/GenBank/DDBJ databases">
        <authorList>
            <person name="Han B."/>
            <person name="Lu T."/>
            <person name="Zhao Q."/>
            <person name="Huang X."/>
            <person name="Zhao Y."/>
        </authorList>
    </citation>
    <scope>NUCLEOTIDE SEQUENCE</scope>
</reference>
<dbReference type="AlphaFoldDB" id="A0A811PUC3"/>
<evidence type="ECO:0000313" key="2">
    <source>
        <dbReference type="Proteomes" id="UP000604825"/>
    </source>
</evidence>
<name>A0A811PUC3_9POAL</name>
<protein>
    <submittedName>
        <fullName evidence="1">Uncharacterized protein</fullName>
    </submittedName>
</protein>
<dbReference type="EMBL" id="CAJGYO010000007">
    <property type="protein sequence ID" value="CAD6246854.1"/>
    <property type="molecule type" value="Genomic_DNA"/>
</dbReference>
<sequence>MAFRQSQGFDFNAARVWRRLGGVQGEARRDPIGAAAWGQGRRANVIGEWCCVGPGTSSWHAYNYDMAYLVRMLSDGQPLPKTRQEFVARVRG</sequence>
<dbReference type="Proteomes" id="UP000604825">
    <property type="component" value="Unassembled WGS sequence"/>
</dbReference>
<keyword evidence="2" id="KW-1185">Reference proteome</keyword>